<comment type="caution">
    <text evidence="4">The sequence shown here is derived from an EMBL/GenBank/DDBJ whole genome shotgun (WGS) entry which is preliminary data.</text>
</comment>
<dbReference type="AlphaFoldDB" id="A0A1F7RK94"/>
<name>A0A1F7RK94_9BACT</name>
<dbReference type="Pfam" id="PF01551">
    <property type="entry name" value="Peptidase_M23"/>
    <property type="match status" value="1"/>
</dbReference>
<proteinExistence type="predicted"/>
<evidence type="ECO:0008006" key="6">
    <source>
        <dbReference type="Google" id="ProtNLM"/>
    </source>
</evidence>
<protein>
    <recommendedName>
        <fullName evidence="6">Peptidase M23 domain-containing protein</fullName>
    </recommendedName>
</protein>
<dbReference type="Pfam" id="PF10135">
    <property type="entry name" value="Rod-binding"/>
    <property type="match status" value="1"/>
</dbReference>
<feature type="compositionally biased region" description="Basic and acidic residues" evidence="1">
    <location>
        <begin position="149"/>
        <end position="163"/>
    </location>
</feature>
<dbReference type="CDD" id="cd12797">
    <property type="entry name" value="M23_peptidase"/>
    <property type="match status" value="1"/>
</dbReference>
<gene>
    <name evidence="4" type="ORF">A2161_00620</name>
</gene>
<dbReference type="FunFam" id="2.70.70.10:FF:000006">
    <property type="entry name" value="M23 family peptidase"/>
    <property type="match status" value="1"/>
</dbReference>
<feature type="domain" description="Flagellar protein FlgJ N-terminal" evidence="3">
    <location>
        <begin position="63"/>
        <end position="107"/>
    </location>
</feature>
<organism evidence="4 5">
    <name type="scientific">Candidatus Schekmanbacteria bacterium RBG_13_48_7</name>
    <dbReference type="NCBI Taxonomy" id="1817878"/>
    <lineage>
        <taxon>Bacteria</taxon>
        <taxon>Candidatus Schekmaniibacteriota</taxon>
    </lineage>
</organism>
<reference evidence="4 5" key="1">
    <citation type="journal article" date="2016" name="Nat. Commun.">
        <title>Thousands of microbial genomes shed light on interconnected biogeochemical processes in an aquifer system.</title>
        <authorList>
            <person name="Anantharaman K."/>
            <person name="Brown C.T."/>
            <person name="Hug L.A."/>
            <person name="Sharon I."/>
            <person name="Castelle C.J."/>
            <person name="Probst A.J."/>
            <person name="Thomas B.C."/>
            <person name="Singh A."/>
            <person name="Wilkins M.J."/>
            <person name="Karaoz U."/>
            <person name="Brodie E.L."/>
            <person name="Williams K.H."/>
            <person name="Hubbard S.S."/>
            <person name="Banfield J.F."/>
        </authorList>
    </citation>
    <scope>NUCLEOTIDE SEQUENCE [LARGE SCALE GENOMIC DNA]</scope>
</reference>
<dbReference type="PANTHER" id="PTHR21666">
    <property type="entry name" value="PEPTIDASE-RELATED"/>
    <property type="match status" value="1"/>
</dbReference>
<dbReference type="GO" id="GO:0004222">
    <property type="term" value="F:metalloendopeptidase activity"/>
    <property type="evidence" value="ECO:0007669"/>
    <property type="project" value="TreeGrafter"/>
</dbReference>
<dbReference type="EMBL" id="MGDD01000337">
    <property type="protein sequence ID" value="OGL41979.1"/>
    <property type="molecule type" value="Genomic_DNA"/>
</dbReference>
<evidence type="ECO:0000259" key="3">
    <source>
        <dbReference type="Pfam" id="PF10135"/>
    </source>
</evidence>
<evidence type="ECO:0000313" key="4">
    <source>
        <dbReference type="EMBL" id="OGL41979.1"/>
    </source>
</evidence>
<dbReference type="InterPro" id="IPR019301">
    <property type="entry name" value="Flagellar_prot_FlgJ_N"/>
</dbReference>
<feature type="compositionally biased region" description="Polar residues" evidence="1">
    <location>
        <begin position="133"/>
        <end position="145"/>
    </location>
</feature>
<accession>A0A1F7RK94</accession>
<dbReference type="PANTHER" id="PTHR21666:SF270">
    <property type="entry name" value="MUREIN HYDROLASE ACTIVATOR ENVC"/>
    <property type="match status" value="1"/>
</dbReference>
<dbReference type="SUPFAM" id="SSF51261">
    <property type="entry name" value="Duplicated hybrid motif"/>
    <property type="match status" value="1"/>
</dbReference>
<feature type="region of interest" description="Disordered" evidence="1">
    <location>
        <begin position="118"/>
        <end position="176"/>
    </location>
</feature>
<feature type="domain" description="M23ase beta-sheet core" evidence="2">
    <location>
        <begin position="212"/>
        <end position="306"/>
    </location>
</feature>
<evidence type="ECO:0000259" key="2">
    <source>
        <dbReference type="Pfam" id="PF01551"/>
    </source>
</evidence>
<dbReference type="Proteomes" id="UP000179266">
    <property type="component" value="Unassembled WGS sequence"/>
</dbReference>
<sequence length="314" mass="34753">MSIGSDFLRNPGFINNVSDSNRKAEHLIDVLMSAKKGPESVSSEKAEFVAGEFEAILLNFMMKEMWKTIPESELFPKSVGSDYYLELFQSELASKVAKENSLGVKNDIMKSIEKYNNQLSNHTPDNNSDNNNYKSTISDSCSRTEPVSEYEKVRSGYTDKELQTTEPQLNSANDDDNLKHLFTNDTPILPVSGRISSGYGMRIDPFSGKHTFHNGVDIAAQKGTPIKAAETGKVIFSGWKNGFGKCVVVAGDDGTEFIYAHNSKNLVQVNDVVQKGTEIAKVGKTGRSTGTHVHFEIRKHGKSIDPIKYLNRIS</sequence>
<dbReference type="InterPro" id="IPR050570">
    <property type="entry name" value="Cell_wall_metabolism_enzyme"/>
</dbReference>
<dbReference type="InterPro" id="IPR016047">
    <property type="entry name" value="M23ase_b-sheet_dom"/>
</dbReference>
<evidence type="ECO:0000256" key="1">
    <source>
        <dbReference type="SAM" id="MobiDB-lite"/>
    </source>
</evidence>
<dbReference type="Gene3D" id="2.70.70.10">
    <property type="entry name" value="Glucose Permease (Domain IIA)"/>
    <property type="match status" value="1"/>
</dbReference>
<dbReference type="InterPro" id="IPR011055">
    <property type="entry name" value="Dup_hybrid_motif"/>
</dbReference>
<evidence type="ECO:0000313" key="5">
    <source>
        <dbReference type="Proteomes" id="UP000179266"/>
    </source>
</evidence>